<evidence type="ECO:0000313" key="1">
    <source>
        <dbReference type="EMBL" id="CAH1406721.1"/>
    </source>
</evidence>
<evidence type="ECO:0000313" key="2">
    <source>
        <dbReference type="Proteomes" id="UP001152798"/>
    </source>
</evidence>
<gene>
    <name evidence="1" type="ORF">NEZAVI_LOCUS14599</name>
</gene>
<proteinExistence type="predicted"/>
<reference evidence="1" key="1">
    <citation type="submission" date="2022-01" db="EMBL/GenBank/DDBJ databases">
        <authorList>
            <person name="King R."/>
        </authorList>
    </citation>
    <scope>NUCLEOTIDE SEQUENCE</scope>
</reference>
<organism evidence="1 2">
    <name type="scientific">Nezara viridula</name>
    <name type="common">Southern green stink bug</name>
    <name type="synonym">Cimex viridulus</name>
    <dbReference type="NCBI Taxonomy" id="85310"/>
    <lineage>
        <taxon>Eukaryota</taxon>
        <taxon>Metazoa</taxon>
        <taxon>Ecdysozoa</taxon>
        <taxon>Arthropoda</taxon>
        <taxon>Hexapoda</taxon>
        <taxon>Insecta</taxon>
        <taxon>Pterygota</taxon>
        <taxon>Neoptera</taxon>
        <taxon>Paraneoptera</taxon>
        <taxon>Hemiptera</taxon>
        <taxon>Heteroptera</taxon>
        <taxon>Panheteroptera</taxon>
        <taxon>Pentatomomorpha</taxon>
        <taxon>Pentatomoidea</taxon>
        <taxon>Pentatomidae</taxon>
        <taxon>Pentatominae</taxon>
        <taxon>Nezara</taxon>
    </lineage>
</organism>
<dbReference type="Proteomes" id="UP001152798">
    <property type="component" value="Chromosome 6"/>
</dbReference>
<protein>
    <submittedName>
        <fullName evidence="1">Uncharacterized protein</fullName>
    </submittedName>
</protein>
<keyword evidence="2" id="KW-1185">Reference proteome</keyword>
<name>A0A9P0MWX7_NEZVI</name>
<accession>A0A9P0MWX7</accession>
<dbReference type="AlphaFoldDB" id="A0A9P0MWX7"/>
<sequence>MMAIIIIHTSVTPDPTRSLQRIAYKPEDRSAYVAVLTPALQFYSQMFYYYNGVDTYFKNCMRLRCTQRVLPRPDIYTSISPNGRVKDGIGKGAVVLESYFHFPNLKLKEYPLQIPSSSSTPADTALIPPLSPALLLMSRGNKSPPHYGLDAVPEELDLRVEKGEGRGLSSRDVSQHIFWFALWRAE</sequence>
<dbReference type="EMBL" id="OV725082">
    <property type="protein sequence ID" value="CAH1406721.1"/>
    <property type="molecule type" value="Genomic_DNA"/>
</dbReference>